<dbReference type="InterPro" id="IPR017907">
    <property type="entry name" value="Znf_RING_CS"/>
</dbReference>
<dbReference type="GO" id="GO:0008270">
    <property type="term" value="F:zinc ion binding"/>
    <property type="evidence" value="ECO:0007669"/>
    <property type="project" value="UniProtKB-KW"/>
</dbReference>
<dbReference type="InterPro" id="IPR013083">
    <property type="entry name" value="Znf_RING/FYVE/PHD"/>
</dbReference>
<keyword evidence="3 6" id="KW-0863">Zinc-finger</keyword>
<dbReference type="PROSITE" id="PS00518">
    <property type="entry name" value="ZF_RING_1"/>
    <property type="match status" value="1"/>
</dbReference>
<dbReference type="Gene3D" id="3.10.20.90">
    <property type="entry name" value="Phosphatidylinositol 3-kinase Catalytic Subunit, Chain A, domain 1"/>
    <property type="match status" value="1"/>
</dbReference>
<name>A0A5J6BTG1_DUGJA</name>
<protein>
    <submittedName>
        <fullName evidence="9">Polycomb group RING finger protein 3-like protein</fullName>
    </submittedName>
</protein>
<accession>A0A5J6BTG1</accession>
<keyword evidence="2" id="KW-0479">Metal-binding</keyword>
<dbReference type="EMBL" id="MK537347">
    <property type="protein sequence ID" value="QEP99639.1"/>
    <property type="molecule type" value="mRNA"/>
</dbReference>
<dbReference type="Gene3D" id="3.30.40.10">
    <property type="entry name" value="Zinc/RING finger domain, C3HC4 (zinc finger)"/>
    <property type="match status" value="1"/>
</dbReference>
<evidence type="ECO:0000256" key="2">
    <source>
        <dbReference type="ARBA" id="ARBA00022723"/>
    </source>
</evidence>
<comment type="subcellular location">
    <subcellularLocation>
        <location evidence="1">Nucleus</location>
    </subcellularLocation>
</comment>
<feature type="compositionally biased region" description="Polar residues" evidence="7">
    <location>
        <begin position="123"/>
        <end position="132"/>
    </location>
</feature>
<evidence type="ECO:0000313" key="9">
    <source>
        <dbReference type="EMBL" id="QEP99639.1"/>
    </source>
</evidence>
<evidence type="ECO:0000256" key="4">
    <source>
        <dbReference type="ARBA" id="ARBA00022833"/>
    </source>
</evidence>
<keyword evidence="4" id="KW-0862">Zinc</keyword>
<proteinExistence type="evidence at transcript level"/>
<dbReference type="PROSITE" id="PS50089">
    <property type="entry name" value="ZF_RING_2"/>
    <property type="match status" value="1"/>
</dbReference>
<evidence type="ECO:0000256" key="3">
    <source>
        <dbReference type="ARBA" id="ARBA00022771"/>
    </source>
</evidence>
<evidence type="ECO:0000259" key="8">
    <source>
        <dbReference type="PROSITE" id="PS50089"/>
    </source>
</evidence>
<dbReference type="FunFam" id="3.30.40.10:FF:000033">
    <property type="entry name" value="Polycomb group RING finger protein 3"/>
    <property type="match status" value="1"/>
</dbReference>
<dbReference type="Pfam" id="PF16207">
    <property type="entry name" value="RAWUL"/>
    <property type="match status" value="1"/>
</dbReference>
<dbReference type="GO" id="GO:0031519">
    <property type="term" value="C:PcG protein complex"/>
    <property type="evidence" value="ECO:0007669"/>
    <property type="project" value="UniProtKB-ARBA"/>
</dbReference>
<evidence type="ECO:0000256" key="1">
    <source>
        <dbReference type="ARBA" id="ARBA00004123"/>
    </source>
</evidence>
<dbReference type="AlphaFoldDB" id="A0A5J6BTG1"/>
<dbReference type="InterPro" id="IPR051507">
    <property type="entry name" value="PcG_RING_finger"/>
</dbReference>
<evidence type="ECO:0000256" key="5">
    <source>
        <dbReference type="ARBA" id="ARBA00023242"/>
    </source>
</evidence>
<dbReference type="SMART" id="SM00184">
    <property type="entry name" value="RING"/>
    <property type="match status" value="1"/>
</dbReference>
<evidence type="ECO:0000256" key="6">
    <source>
        <dbReference type="PROSITE-ProRule" id="PRU00175"/>
    </source>
</evidence>
<dbReference type="InterPro" id="IPR032443">
    <property type="entry name" value="RAWUL"/>
</dbReference>
<keyword evidence="5" id="KW-0539">Nucleus</keyword>
<evidence type="ECO:0000256" key="7">
    <source>
        <dbReference type="SAM" id="MobiDB-lite"/>
    </source>
</evidence>
<gene>
    <name evidence="9" type="primary">Ring3</name>
</gene>
<dbReference type="InterPro" id="IPR001841">
    <property type="entry name" value="Znf_RING"/>
</dbReference>
<dbReference type="PANTHER" id="PTHR45893">
    <property type="entry name" value="POLYCOMB GROUP RING FINGER PROTEIN"/>
    <property type="match status" value="1"/>
</dbReference>
<sequence length="233" mass="27062">MKKIKVSSLNKFITCFICKGYLIDAVSVTECLHTFCKSCIVKYLEDNNDCPQCKIVIHLSHPENCISIDRTMQEIVYKLVPNLKECERKRREEYYRSISMEIPSNEDLTRFKSEDDPTPDYDTANSAHSQDPNYHRDDDQVNVRLDPGGNELPALPRRFLRLSAMATVTHLRKYVAKKVFNDVSRFREVDIYFNKADNPVILGKDHSLKFVNVLHWRDNSPMPLLYSSPVKVT</sequence>
<reference evidence="9" key="1">
    <citation type="submission" date="2019-02" db="EMBL/GenBank/DDBJ databases">
        <authorList>
            <person name="Ma K."/>
        </authorList>
    </citation>
    <scope>NUCLEOTIDE SEQUENCE</scope>
</reference>
<organism evidence="9">
    <name type="scientific">Dugesia japonica</name>
    <name type="common">Planarian</name>
    <dbReference type="NCBI Taxonomy" id="6161"/>
    <lineage>
        <taxon>Eukaryota</taxon>
        <taxon>Metazoa</taxon>
        <taxon>Spiralia</taxon>
        <taxon>Lophotrochozoa</taxon>
        <taxon>Platyhelminthes</taxon>
        <taxon>Rhabditophora</taxon>
        <taxon>Seriata</taxon>
        <taxon>Tricladida</taxon>
        <taxon>Continenticola</taxon>
        <taxon>Geoplanoidea</taxon>
        <taxon>Dugesiidae</taxon>
        <taxon>Dugesia</taxon>
    </lineage>
</organism>
<dbReference type="Pfam" id="PF13923">
    <property type="entry name" value="zf-C3HC4_2"/>
    <property type="match status" value="1"/>
</dbReference>
<feature type="region of interest" description="Disordered" evidence="7">
    <location>
        <begin position="108"/>
        <end position="138"/>
    </location>
</feature>
<feature type="domain" description="RING-type" evidence="8">
    <location>
        <begin position="15"/>
        <end position="54"/>
    </location>
</feature>
<dbReference type="SUPFAM" id="SSF57850">
    <property type="entry name" value="RING/U-box"/>
    <property type="match status" value="1"/>
</dbReference>